<proteinExistence type="predicted"/>
<accession>A0A381XYI0</accession>
<evidence type="ECO:0000313" key="1">
    <source>
        <dbReference type="EMBL" id="SVA69886.1"/>
    </source>
</evidence>
<name>A0A381XYI0_9ZZZZ</name>
<gene>
    <name evidence="1" type="ORF">METZ01_LOCUS122740</name>
</gene>
<dbReference type="InterPro" id="IPR036514">
    <property type="entry name" value="SGNH_hydro_sf"/>
</dbReference>
<organism evidence="1">
    <name type="scientific">marine metagenome</name>
    <dbReference type="NCBI Taxonomy" id="408172"/>
    <lineage>
        <taxon>unclassified sequences</taxon>
        <taxon>metagenomes</taxon>
        <taxon>ecological metagenomes</taxon>
    </lineage>
</organism>
<dbReference type="Gene3D" id="3.40.50.1110">
    <property type="entry name" value="SGNH hydrolase"/>
    <property type="match status" value="1"/>
</dbReference>
<dbReference type="EMBL" id="UINC01016860">
    <property type="protein sequence ID" value="SVA69886.1"/>
    <property type="molecule type" value="Genomic_DNA"/>
</dbReference>
<sequence>MKHIILAGDSIFDNGSYVHGDPDVTQQVKNVLDPIDKVTLLAIDGDITIGVASQLKQLPDDATHLFVSVGGNDALHVLHTLQNQVNSIGEGFLEFHSIKNDFERKYTAMLNSALSFELPTTLCTIYKPCFNHSELDRVSDYLGYGISNEILQKVATTALPIFNDIIFQEAVKAGTPLIDLRLIFDNAADYANPIEPSAIGGMKMAKIIKEIVYEHDFSVNRTKIYC</sequence>
<dbReference type="AlphaFoldDB" id="A0A381XYI0"/>
<protein>
    <recommendedName>
        <fullName evidence="2">SGNH hydrolase-type esterase domain-containing protein</fullName>
    </recommendedName>
</protein>
<evidence type="ECO:0008006" key="2">
    <source>
        <dbReference type="Google" id="ProtNLM"/>
    </source>
</evidence>
<reference evidence="1" key="1">
    <citation type="submission" date="2018-05" db="EMBL/GenBank/DDBJ databases">
        <authorList>
            <person name="Lanie J.A."/>
            <person name="Ng W.-L."/>
            <person name="Kazmierczak K.M."/>
            <person name="Andrzejewski T.M."/>
            <person name="Davidsen T.M."/>
            <person name="Wayne K.J."/>
            <person name="Tettelin H."/>
            <person name="Glass J.I."/>
            <person name="Rusch D."/>
            <person name="Podicherti R."/>
            <person name="Tsui H.-C.T."/>
            <person name="Winkler M.E."/>
        </authorList>
    </citation>
    <scope>NUCLEOTIDE SEQUENCE</scope>
</reference>
<dbReference type="SUPFAM" id="SSF52266">
    <property type="entry name" value="SGNH hydrolase"/>
    <property type="match status" value="1"/>
</dbReference>